<gene>
    <name evidence="1" type="ORF">GHO40_19400</name>
</gene>
<protein>
    <submittedName>
        <fullName evidence="1">DUF4304 domain-containing protein</fullName>
    </submittedName>
</protein>
<dbReference type="AlphaFoldDB" id="A0A0J6I6U5"/>
<dbReference type="RefSeq" id="WP_048371223.1">
    <property type="nucleotide sequence ID" value="NZ_JYLD01000011.1"/>
</dbReference>
<reference evidence="1 2" key="1">
    <citation type="submission" date="2019-10" db="EMBL/GenBank/DDBJ databases">
        <title>Evaluation of single-gene subtyping targets for Pseudomonas.</title>
        <authorList>
            <person name="Reichler S.J."/>
            <person name="Orsi R.H."/>
            <person name="Wiedmann M."/>
            <person name="Martin N.H."/>
            <person name="Murphy S.I."/>
        </authorList>
    </citation>
    <scope>NUCLEOTIDE SEQUENCE [LARGE SCALE GENOMIC DNA]</scope>
    <source>
        <strain evidence="1 2">FSL R10-3257</strain>
    </source>
</reference>
<name>A0A0J6I6U5_9PSED</name>
<dbReference type="InterPro" id="IPR025412">
    <property type="entry name" value="DUF4304"/>
</dbReference>
<sequence length="152" mass="17063">MTAISKIFGTVSKQLGFKGCGSTLFIEYESYFLTVNLQKSSHGEGFYINVAITYKQLLDSNTTELGSTTTYKKCLSTLPSHVDFRAENIPQAPYTQNDFDKLASHKDSNTIKDCLQKALEAVIDFTHKNHDRSTIRKLKEANIFPAIIMKSV</sequence>
<evidence type="ECO:0000313" key="2">
    <source>
        <dbReference type="Proteomes" id="UP000441404"/>
    </source>
</evidence>
<accession>A0A0J6I6U5</accession>
<dbReference type="Proteomes" id="UP000441404">
    <property type="component" value="Unassembled WGS sequence"/>
</dbReference>
<proteinExistence type="predicted"/>
<dbReference type="OrthoDB" id="6041377at2"/>
<dbReference type="EMBL" id="WIWJ01000040">
    <property type="protein sequence ID" value="MQT48871.1"/>
    <property type="molecule type" value="Genomic_DNA"/>
</dbReference>
<comment type="caution">
    <text evidence="1">The sequence shown here is derived from an EMBL/GenBank/DDBJ whole genome shotgun (WGS) entry which is preliminary data.</text>
</comment>
<dbReference type="Pfam" id="PF14137">
    <property type="entry name" value="DUF4304"/>
    <property type="match status" value="1"/>
</dbReference>
<evidence type="ECO:0000313" key="1">
    <source>
        <dbReference type="EMBL" id="MQT48871.1"/>
    </source>
</evidence>
<organism evidence="1 2">
    <name type="scientific">Pseudomonas helleri</name>
    <dbReference type="NCBI Taxonomy" id="1608996"/>
    <lineage>
        <taxon>Bacteria</taxon>
        <taxon>Pseudomonadati</taxon>
        <taxon>Pseudomonadota</taxon>
        <taxon>Gammaproteobacteria</taxon>
        <taxon>Pseudomonadales</taxon>
        <taxon>Pseudomonadaceae</taxon>
        <taxon>Pseudomonas</taxon>
    </lineage>
</organism>